<dbReference type="Pfam" id="PF17056">
    <property type="entry name" value="KRE1"/>
    <property type="match status" value="1"/>
</dbReference>
<name>U4KXT6_PYROM</name>
<dbReference type="Proteomes" id="UP000018144">
    <property type="component" value="Unassembled WGS sequence"/>
</dbReference>
<keyword evidence="1" id="KW-0732">Signal</keyword>
<feature type="signal peptide" evidence="1">
    <location>
        <begin position="1"/>
        <end position="16"/>
    </location>
</feature>
<feature type="chain" id="PRO_5004651160" evidence="1">
    <location>
        <begin position="17"/>
        <end position="194"/>
    </location>
</feature>
<dbReference type="AlphaFoldDB" id="U4KXT6"/>
<reference evidence="2 3" key="1">
    <citation type="journal article" date="2013" name="PLoS Genet.">
        <title>The genome and development-dependent transcriptomes of Pyronema confluens: a window into fungal evolution.</title>
        <authorList>
            <person name="Traeger S."/>
            <person name="Altegoer F."/>
            <person name="Freitag M."/>
            <person name="Gabaldon T."/>
            <person name="Kempken F."/>
            <person name="Kumar A."/>
            <person name="Marcet-Houben M."/>
            <person name="Poggeler S."/>
            <person name="Stajich J.E."/>
            <person name="Nowrousian M."/>
        </authorList>
    </citation>
    <scope>NUCLEOTIDE SEQUENCE [LARGE SCALE GENOMIC DNA]</scope>
    <source>
        <strain evidence="3">CBS 100304</strain>
        <tissue evidence="2">Vegetative mycelium</tissue>
    </source>
</reference>
<evidence type="ECO:0000256" key="1">
    <source>
        <dbReference type="SAM" id="SignalP"/>
    </source>
</evidence>
<proteinExistence type="predicted"/>
<evidence type="ECO:0000313" key="2">
    <source>
        <dbReference type="EMBL" id="CCX06661.1"/>
    </source>
</evidence>
<dbReference type="GO" id="GO:0031505">
    <property type="term" value="P:fungal-type cell wall organization"/>
    <property type="evidence" value="ECO:0007669"/>
    <property type="project" value="InterPro"/>
</dbReference>
<protein>
    <submittedName>
        <fullName evidence="2">Uncharacterized protein</fullName>
    </submittedName>
</protein>
<organism evidence="2 3">
    <name type="scientific">Pyronema omphalodes (strain CBS 100304)</name>
    <name type="common">Pyronema confluens</name>
    <dbReference type="NCBI Taxonomy" id="1076935"/>
    <lineage>
        <taxon>Eukaryota</taxon>
        <taxon>Fungi</taxon>
        <taxon>Dikarya</taxon>
        <taxon>Ascomycota</taxon>
        <taxon>Pezizomycotina</taxon>
        <taxon>Pezizomycetes</taxon>
        <taxon>Pezizales</taxon>
        <taxon>Pyronemataceae</taxon>
        <taxon>Pyronema</taxon>
    </lineage>
</organism>
<keyword evidence="3" id="KW-1185">Reference proteome</keyword>
<dbReference type="InterPro" id="IPR031452">
    <property type="entry name" value="Kre1"/>
</dbReference>
<dbReference type="EMBL" id="HF935304">
    <property type="protein sequence ID" value="CCX06661.1"/>
    <property type="molecule type" value="Genomic_DNA"/>
</dbReference>
<evidence type="ECO:0000313" key="3">
    <source>
        <dbReference type="Proteomes" id="UP000018144"/>
    </source>
</evidence>
<sequence length="194" mass="19453">MYYAHALFLIITAVIAQDVPVGPATTVNTIDPLTATLPTSTIPAIPATSTSLTVNAPATATTLPIAGVITTSSSKTATAATTTAGIAPLAVTSTLSTSTTPAPVTPPPQTTVWVTTTIGGVQTVVPSIYSQQFSAPFDGIPTIKSGRIGLGTQTAVMHAAQTATSGAQRGTVITDSSMVLVAITLITVITTGYL</sequence>
<gene>
    <name evidence="2" type="ORF">PCON_06248</name>
</gene>
<accession>U4KXT6</accession>